<protein>
    <recommendedName>
        <fullName evidence="3">ComG operon protein 7 (ComGG)</fullName>
    </recommendedName>
</protein>
<reference evidence="1 2" key="1">
    <citation type="submission" date="2018-09" db="EMBL/GenBank/DDBJ databases">
        <title>Genomic Encyclopedia of Archaeal and Bacterial Type Strains, Phase II (KMG-II): from individual species to whole genera.</title>
        <authorList>
            <person name="Goeker M."/>
        </authorList>
    </citation>
    <scope>NUCLEOTIDE SEQUENCE [LARGE SCALE GENOMIC DNA]</scope>
    <source>
        <strain evidence="1 2">DSM 17008</strain>
    </source>
</reference>
<evidence type="ECO:0008006" key="3">
    <source>
        <dbReference type="Google" id="ProtNLM"/>
    </source>
</evidence>
<organism evidence="1 2">
    <name type="scientific">Sinobaca qinghaiensis</name>
    <dbReference type="NCBI Taxonomy" id="342944"/>
    <lineage>
        <taxon>Bacteria</taxon>
        <taxon>Bacillati</taxon>
        <taxon>Bacillota</taxon>
        <taxon>Bacilli</taxon>
        <taxon>Bacillales</taxon>
        <taxon>Sporolactobacillaceae</taxon>
        <taxon>Sinobaca</taxon>
    </lineage>
</organism>
<sequence>MMPIAAAVCALCAGLVLLMVGSYAVHKQNAALHEQSIQLEWTLQNAEKKWYQEGKQPGEQEYVFPTGEAVVVSTITGPGTSRVMISAELEGGERRSHSFSYESVQESFESIYK</sequence>
<evidence type="ECO:0000313" key="2">
    <source>
        <dbReference type="Proteomes" id="UP000285120"/>
    </source>
</evidence>
<name>A0A419V3J6_9BACL</name>
<evidence type="ECO:0000313" key="1">
    <source>
        <dbReference type="EMBL" id="RKD72981.1"/>
    </source>
</evidence>
<keyword evidence="2" id="KW-1185">Reference proteome</keyword>
<gene>
    <name evidence="1" type="ORF">ATL39_2178</name>
</gene>
<dbReference type="AlphaFoldDB" id="A0A419V3J6"/>
<comment type="caution">
    <text evidence="1">The sequence shown here is derived from an EMBL/GenBank/DDBJ whole genome shotgun (WGS) entry which is preliminary data.</text>
</comment>
<proteinExistence type="predicted"/>
<accession>A0A419V3J6</accession>
<dbReference type="EMBL" id="RAPK01000009">
    <property type="protein sequence ID" value="RKD72981.1"/>
    <property type="molecule type" value="Genomic_DNA"/>
</dbReference>
<dbReference type="Proteomes" id="UP000285120">
    <property type="component" value="Unassembled WGS sequence"/>
</dbReference>